<comment type="similarity">
    <text evidence="1">Belongs to the metallo-dependent hydrolases superfamily. TatD-type hydrolase family.</text>
</comment>
<dbReference type="PROSITE" id="PS01137">
    <property type="entry name" value="TATD_1"/>
    <property type="match status" value="1"/>
</dbReference>
<dbReference type="GO" id="GO:0046872">
    <property type="term" value="F:metal ion binding"/>
    <property type="evidence" value="ECO:0007669"/>
    <property type="project" value="UniProtKB-KW"/>
</dbReference>
<dbReference type="CDD" id="cd01310">
    <property type="entry name" value="TatD_DNAse"/>
    <property type="match status" value="1"/>
</dbReference>
<feature type="binding site" evidence="4">
    <location>
        <position position="94"/>
    </location>
    <ligand>
        <name>a divalent metal cation</name>
        <dbReference type="ChEBI" id="CHEBI:60240"/>
        <label>1</label>
    </ligand>
</feature>
<evidence type="ECO:0000313" key="6">
    <source>
        <dbReference type="Proteomes" id="UP000055702"/>
    </source>
</evidence>
<reference evidence="5 6" key="1">
    <citation type="submission" date="2016-01" db="EMBL/GenBank/DDBJ databases">
        <title>Draft genome of the antarctic isolate Shewanella frigidimarina Ag06-30.</title>
        <authorList>
            <person name="Parmeciano Di Noto G."/>
            <person name="Vazquez S."/>
            <person name="Mac Cormack W."/>
            <person name="Iriarte A."/>
            <person name="Quiroga C."/>
        </authorList>
    </citation>
    <scope>NUCLEOTIDE SEQUENCE [LARGE SCALE GENOMIC DNA]</scope>
    <source>
        <strain evidence="5 6">Ag06-30</strain>
    </source>
</reference>
<gene>
    <name evidence="5" type="ORF">AWJ07_06300</name>
</gene>
<dbReference type="GO" id="GO:0016788">
    <property type="term" value="F:hydrolase activity, acting on ester bonds"/>
    <property type="evidence" value="ECO:0007669"/>
    <property type="project" value="InterPro"/>
</dbReference>
<dbReference type="Proteomes" id="UP000055702">
    <property type="component" value="Unassembled WGS sequence"/>
</dbReference>
<proteinExistence type="inferred from homology"/>
<feature type="binding site" evidence="4">
    <location>
        <position position="128"/>
    </location>
    <ligand>
        <name>a divalent metal cation</name>
        <dbReference type="ChEBI" id="CHEBI:60240"/>
        <label>2</label>
    </ligand>
</feature>
<keyword evidence="3 5" id="KW-0378">Hydrolase</keyword>
<name>A0A106BYS2_SHEFR</name>
<accession>A0A106BYS2</accession>
<dbReference type="EMBL" id="LRDC01000029">
    <property type="protein sequence ID" value="KVX01063.1"/>
    <property type="molecule type" value="Genomic_DNA"/>
</dbReference>
<dbReference type="GO" id="GO:0005829">
    <property type="term" value="C:cytosol"/>
    <property type="evidence" value="ECO:0007669"/>
    <property type="project" value="TreeGrafter"/>
</dbReference>
<organism evidence="5">
    <name type="scientific">Shewanella frigidimarina</name>
    <dbReference type="NCBI Taxonomy" id="56812"/>
    <lineage>
        <taxon>Bacteria</taxon>
        <taxon>Pseudomonadati</taxon>
        <taxon>Pseudomonadota</taxon>
        <taxon>Gammaproteobacteria</taxon>
        <taxon>Alteromonadales</taxon>
        <taxon>Shewanellaceae</taxon>
        <taxon>Shewanella</taxon>
    </lineage>
</organism>
<comment type="caution">
    <text evidence="5">The sequence shown here is derived from an EMBL/GenBank/DDBJ whole genome shotgun (WGS) entry which is preliminary data.</text>
</comment>
<dbReference type="InterPro" id="IPR001130">
    <property type="entry name" value="TatD-like"/>
</dbReference>
<sequence>MIDTHAHLDMSEFDNDRTQLFDAMHRHGISSAILPGVSVDQWQKQILIAQQFNCYFSLGIHPWYVPDDIEAAIITLEATIQQYSKNRRLVAVGECGLDKLHHWSDKQLLLLEKQLSLAQIYQLPVILHAVKAHQELLSLLDRIKLSKGGVVHGFYGNSDIAKRYISLGFKLGIGALILNPSAKKLRETVVNLPLEHFLLETDSPSMPPFDHPKSRNTPLILPRIVSEIAFLKKRPTVCILEQLNRNALQLFEL</sequence>
<dbReference type="AlphaFoldDB" id="A0A106BYS2"/>
<evidence type="ECO:0000256" key="4">
    <source>
        <dbReference type="PIRSR" id="PIRSR005902-1"/>
    </source>
</evidence>
<dbReference type="Gene3D" id="3.20.20.140">
    <property type="entry name" value="Metal-dependent hydrolases"/>
    <property type="match status" value="1"/>
</dbReference>
<evidence type="ECO:0000256" key="2">
    <source>
        <dbReference type="ARBA" id="ARBA00022723"/>
    </source>
</evidence>
<dbReference type="FunFam" id="3.20.20.140:FF:000005">
    <property type="entry name" value="TatD family hydrolase"/>
    <property type="match status" value="1"/>
</dbReference>
<evidence type="ECO:0000313" key="5">
    <source>
        <dbReference type="EMBL" id="KVX01063.1"/>
    </source>
</evidence>
<dbReference type="InterPro" id="IPR032466">
    <property type="entry name" value="Metal_Hydrolase"/>
</dbReference>
<dbReference type="PIRSF" id="PIRSF005902">
    <property type="entry name" value="DNase_TatD"/>
    <property type="match status" value="1"/>
</dbReference>
<dbReference type="PANTHER" id="PTHR46124:SF3">
    <property type="entry name" value="HYDROLASE"/>
    <property type="match status" value="1"/>
</dbReference>
<dbReference type="InterPro" id="IPR018228">
    <property type="entry name" value="DNase_TatD-rel_CS"/>
</dbReference>
<dbReference type="RefSeq" id="WP_059746466.1">
    <property type="nucleotide sequence ID" value="NZ_JBOZOX010000002.1"/>
</dbReference>
<dbReference type="Pfam" id="PF01026">
    <property type="entry name" value="TatD_DNase"/>
    <property type="match status" value="1"/>
</dbReference>
<evidence type="ECO:0000256" key="3">
    <source>
        <dbReference type="ARBA" id="ARBA00022801"/>
    </source>
</evidence>
<feature type="binding site" evidence="4">
    <location>
        <position position="202"/>
    </location>
    <ligand>
        <name>a divalent metal cation</name>
        <dbReference type="ChEBI" id="CHEBI:60240"/>
        <label>1</label>
    </ligand>
</feature>
<dbReference type="SUPFAM" id="SSF51556">
    <property type="entry name" value="Metallo-dependent hydrolases"/>
    <property type="match status" value="1"/>
</dbReference>
<feature type="binding site" evidence="4">
    <location>
        <position position="7"/>
    </location>
    <ligand>
        <name>a divalent metal cation</name>
        <dbReference type="ChEBI" id="CHEBI:60240"/>
        <label>1</label>
    </ligand>
</feature>
<feature type="binding site" evidence="4">
    <location>
        <position position="5"/>
    </location>
    <ligand>
        <name>a divalent metal cation</name>
        <dbReference type="ChEBI" id="CHEBI:60240"/>
        <label>1</label>
    </ligand>
</feature>
<dbReference type="PANTHER" id="PTHR46124">
    <property type="entry name" value="D-AMINOACYL-TRNA DEACYLASE"/>
    <property type="match status" value="1"/>
</dbReference>
<evidence type="ECO:0000256" key="1">
    <source>
        <dbReference type="ARBA" id="ARBA00009275"/>
    </source>
</evidence>
<keyword evidence="2 4" id="KW-0479">Metal-binding</keyword>
<feature type="binding site" evidence="4">
    <location>
        <position position="152"/>
    </location>
    <ligand>
        <name>a divalent metal cation</name>
        <dbReference type="ChEBI" id="CHEBI:60240"/>
        <label>2</label>
    </ligand>
</feature>
<protein>
    <submittedName>
        <fullName evidence="5">Hydrolase TatD</fullName>
    </submittedName>
</protein>